<dbReference type="GO" id="GO:0000981">
    <property type="term" value="F:DNA-binding transcription factor activity, RNA polymerase II-specific"/>
    <property type="evidence" value="ECO:0007669"/>
    <property type="project" value="TreeGrafter"/>
</dbReference>
<feature type="compositionally biased region" description="Low complexity" evidence="8">
    <location>
        <begin position="324"/>
        <end position="337"/>
    </location>
</feature>
<dbReference type="OMA" id="IQQSHIN"/>
<feature type="domain" description="C2H2-type" evidence="9">
    <location>
        <begin position="637"/>
        <end position="667"/>
    </location>
</feature>
<dbReference type="InterPro" id="IPR043359">
    <property type="entry name" value="GLI-like"/>
</dbReference>
<evidence type="ECO:0000313" key="10">
    <source>
        <dbReference type="EMBL" id="EFO86641.1"/>
    </source>
</evidence>
<dbReference type="STRING" id="31234.E3LYN4"/>
<evidence type="ECO:0000259" key="9">
    <source>
        <dbReference type="PROSITE" id="PS50157"/>
    </source>
</evidence>
<name>E3LYN4_CAERE</name>
<feature type="region of interest" description="Disordered" evidence="8">
    <location>
        <begin position="294"/>
        <end position="337"/>
    </location>
</feature>
<dbReference type="HOGENOM" id="CLU_280643_0_0_1"/>
<gene>
    <name evidence="10" type="ORF">CRE_04678</name>
</gene>
<comment type="subcellular location">
    <subcellularLocation>
        <location evidence="1">Nucleus</location>
    </subcellularLocation>
</comment>
<keyword evidence="11" id="KW-1185">Reference proteome</keyword>
<accession>E3LYN4</accession>
<feature type="compositionally biased region" description="Low complexity" evidence="8">
    <location>
        <begin position="840"/>
        <end position="851"/>
    </location>
</feature>
<feature type="compositionally biased region" description="Acidic residues" evidence="8">
    <location>
        <begin position="801"/>
        <end position="814"/>
    </location>
</feature>
<dbReference type="InParanoid" id="E3LYN4"/>
<feature type="region of interest" description="Disordered" evidence="8">
    <location>
        <begin position="1230"/>
        <end position="1293"/>
    </location>
</feature>
<dbReference type="PROSITE" id="PS00028">
    <property type="entry name" value="ZINC_FINGER_C2H2_1"/>
    <property type="match status" value="4"/>
</dbReference>
<dbReference type="Pfam" id="PF23561">
    <property type="entry name" value="zf-C2H2_15"/>
    <property type="match status" value="1"/>
</dbReference>
<dbReference type="GO" id="GO:0008270">
    <property type="term" value="F:zinc ion binding"/>
    <property type="evidence" value="ECO:0007669"/>
    <property type="project" value="UniProtKB-KW"/>
</dbReference>
<dbReference type="OrthoDB" id="3214149at2759"/>
<feature type="compositionally biased region" description="Polar residues" evidence="8">
    <location>
        <begin position="1258"/>
        <end position="1270"/>
    </location>
</feature>
<evidence type="ECO:0000256" key="2">
    <source>
        <dbReference type="ARBA" id="ARBA00022723"/>
    </source>
</evidence>
<feature type="compositionally biased region" description="Polar residues" evidence="8">
    <location>
        <begin position="489"/>
        <end position="498"/>
    </location>
</feature>
<feature type="compositionally biased region" description="Basic and acidic residues" evidence="8">
    <location>
        <begin position="1275"/>
        <end position="1293"/>
    </location>
</feature>
<dbReference type="PROSITE" id="PS50157">
    <property type="entry name" value="ZINC_FINGER_C2H2_2"/>
    <property type="match status" value="4"/>
</dbReference>
<reference evidence="10" key="1">
    <citation type="submission" date="2007-07" db="EMBL/GenBank/DDBJ databases">
        <title>PCAP assembly of the Caenorhabditis remanei genome.</title>
        <authorList>
            <consortium name="The Caenorhabditis remanei Sequencing Consortium"/>
            <person name="Wilson R.K."/>
        </authorList>
    </citation>
    <scope>NUCLEOTIDE SEQUENCE [LARGE SCALE GENOMIC DNA]</scope>
    <source>
        <strain evidence="10">PB4641</strain>
    </source>
</reference>
<feature type="compositionally biased region" description="Basic residues" evidence="8">
    <location>
        <begin position="478"/>
        <end position="487"/>
    </location>
</feature>
<keyword evidence="2" id="KW-0479">Metal-binding</keyword>
<dbReference type="PANTHER" id="PTHR45718:SF4">
    <property type="entry name" value="TRANSCRIPTIONAL ACTIVATOR CUBITUS INTERRUPTUS"/>
    <property type="match status" value="1"/>
</dbReference>
<dbReference type="eggNOG" id="KOG1721">
    <property type="taxonomic scope" value="Eukaryota"/>
</dbReference>
<keyword evidence="4 7" id="KW-0863">Zinc-finger</keyword>
<keyword evidence="6" id="KW-0539">Nucleus</keyword>
<evidence type="ECO:0000256" key="5">
    <source>
        <dbReference type="ARBA" id="ARBA00022833"/>
    </source>
</evidence>
<feature type="compositionally biased region" description="Acidic residues" evidence="8">
    <location>
        <begin position="1246"/>
        <end position="1257"/>
    </location>
</feature>
<protein>
    <recommendedName>
        <fullName evidence="9">C2H2-type domain-containing protein</fullName>
    </recommendedName>
</protein>
<evidence type="ECO:0000256" key="8">
    <source>
        <dbReference type="SAM" id="MobiDB-lite"/>
    </source>
</evidence>
<dbReference type="FunFam" id="3.30.160.60:FF:000007">
    <property type="entry name" value="Basic krueppel-like factor 3"/>
    <property type="match status" value="1"/>
</dbReference>
<dbReference type="Pfam" id="PF00096">
    <property type="entry name" value="zf-C2H2"/>
    <property type="match status" value="2"/>
</dbReference>
<proteinExistence type="predicted"/>
<evidence type="ECO:0000256" key="3">
    <source>
        <dbReference type="ARBA" id="ARBA00022737"/>
    </source>
</evidence>
<dbReference type="InterPro" id="IPR036236">
    <property type="entry name" value="Znf_C2H2_sf"/>
</dbReference>
<evidence type="ECO:0000313" key="11">
    <source>
        <dbReference type="Proteomes" id="UP000008281"/>
    </source>
</evidence>
<evidence type="ECO:0000256" key="7">
    <source>
        <dbReference type="PROSITE-ProRule" id="PRU00042"/>
    </source>
</evidence>
<feature type="region of interest" description="Disordered" evidence="8">
    <location>
        <begin position="478"/>
        <end position="503"/>
    </location>
</feature>
<dbReference type="Proteomes" id="UP000008281">
    <property type="component" value="Unassembled WGS sequence"/>
</dbReference>
<keyword evidence="3" id="KW-0677">Repeat</keyword>
<organism evidence="11">
    <name type="scientific">Caenorhabditis remanei</name>
    <name type="common">Caenorhabditis vulgaris</name>
    <dbReference type="NCBI Taxonomy" id="31234"/>
    <lineage>
        <taxon>Eukaryota</taxon>
        <taxon>Metazoa</taxon>
        <taxon>Ecdysozoa</taxon>
        <taxon>Nematoda</taxon>
        <taxon>Chromadorea</taxon>
        <taxon>Rhabditida</taxon>
        <taxon>Rhabditina</taxon>
        <taxon>Rhabditomorpha</taxon>
        <taxon>Rhabditoidea</taxon>
        <taxon>Rhabditidae</taxon>
        <taxon>Peloderinae</taxon>
        <taxon>Caenorhabditis</taxon>
    </lineage>
</organism>
<dbReference type="GO" id="GO:0000978">
    <property type="term" value="F:RNA polymerase II cis-regulatory region sequence-specific DNA binding"/>
    <property type="evidence" value="ECO:0007669"/>
    <property type="project" value="TreeGrafter"/>
</dbReference>
<evidence type="ECO:0000256" key="4">
    <source>
        <dbReference type="ARBA" id="ARBA00022771"/>
    </source>
</evidence>
<feature type="domain" description="C2H2-type" evidence="9">
    <location>
        <begin position="544"/>
        <end position="575"/>
    </location>
</feature>
<evidence type="ECO:0000256" key="6">
    <source>
        <dbReference type="ARBA" id="ARBA00023242"/>
    </source>
</evidence>
<dbReference type="SUPFAM" id="SSF57667">
    <property type="entry name" value="beta-beta-alpha zinc fingers"/>
    <property type="match status" value="3"/>
</dbReference>
<dbReference type="eggNOG" id="KOG2149">
    <property type="taxonomic scope" value="Eukaryota"/>
</dbReference>
<dbReference type="FunCoup" id="E3LYN4">
    <property type="interactions" value="1828"/>
</dbReference>
<dbReference type="SMART" id="SM00355">
    <property type="entry name" value="ZnF_C2H2"/>
    <property type="match status" value="6"/>
</dbReference>
<dbReference type="InterPro" id="IPR056436">
    <property type="entry name" value="Znf-C2H2_ZIC1-5/GLI1-3-like"/>
</dbReference>
<feature type="domain" description="C2H2-type" evidence="9">
    <location>
        <begin position="576"/>
        <end position="605"/>
    </location>
</feature>
<dbReference type="InterPro" id="IPR013087">
    <property type="entry name" value="Znf_C2H2_type"/>
</dbReference>
<feature type="domain" description="C2H2-type" evidence="9">
    <location>
        <begin position="606"/>
        <end position="636"/>
    </location>
</feature>
<feature type="compositionally biased region" description="Acidic residues" evidence="8">
    <location>
        <begin position="1028"/>
        <end position="1043"/>
    </location>
</feature>
<feature type="region of interest" description="Disordered" evidence="8">
    <location>
        <begin position="799"/>
        <end position="872"/>
    </location>
</feature>
<feature type="region of interest" description="Disordered" evidence="8">
    <location>
        <begin position="1009"/>
        <end position="1043"/>
    </location>
</feature>
<dbReference type="Gene3D" id="3.30.160.60">
    <property type="entry name" value="Classic Zinc Finger"/>
    <property type="match status" value="6"/>
</dbReference>
<evidence type="ECO:0000256" key="1">
    <source>
        <dbReference type="ARBA" id="ARBA00004123"/>
    </source>
</evidence>
<dbReference type="GO" id="GO:0005634">
    <property type="term" value="C:nucleus"/>
    <property type="evidence" value="ECO:0007669"/>
    <property type="project" value="UniProtKB-SubCell"/>
</dbReference>
<dbReference type="PANTHER" id="PTHR45718">
    <property type="entry name" value="TRANSCRIPTIONAL ACTIVATOR CUBITUS INTERRUPTUS"/>
    <property type="match status" value="1"/>
</dbReference>
<feature type="region of interest" description="Disordered" evidence="8">
    <location>
        <begin position="360"/>
        <end position="387"/>
    </location>
</feature>
<dbReference type="EMBL" id="DS268419">
    <property type="protein sequence ID" value="EFO86641.1"/>
    <property type="molecule type" value="Genomic_DNA"/>
</dbReference>
<keyword evidence="5" id="KW-0862">Zinc</keyword>
<sequence length="1293" mass="143299">MITKKKTRKNEDFKKVKPKVEKNLKKTTTTDTAIKANGVVLASPLEERVETVENPLSFGGVTLEELCKQASNFLKAYDMNKERKVNGTNVEVNFETKKVEGNVNLKQVFTQNPSSSPFDFGVTSSSKSHTVSPLPELPDALLHLSAVLAPIILKILLEHNSCQLLNQDVKMSEPRVRGPENQQGFLLVNDLGITVQRVKELIPVSHQNNNIILPAKLNTNNAGMMVSTTKGRNVEPLTDCMTAMDVDDHIFKSGKSCGWILNYNFLADGSGSPLKEKSLSLGSATANFIRSSVAPSHQTAQNPLELHPPSPALTTGLPKHREVPTSSSNPSPVVPAVENKTARNGTTVATALGQNVHLSVNGKRVGRPPGTFKRAPNHIASSNNNGDDVDVETANDLTCRWKDCMMRFSTLKGLADHVRVMHVRSTSEDQAIAASSSNPVSLVPVVKFTNQTAPNGNTIPTAVGQNVLLSVRGKRLGRPRGTFKKAPNHITSSNNNGDNVDEETKNDLTCRWKDCMMKLSTLKGLFDHVQEKHVQSTEQKHHAWRCEWEGCDRNETFKDFYQLVVHVRCHTGEKPNKCEYPGCGKEYSRPENLKTHRRTHTGEKPYKCEFVGCKKAFNNGSDRAKHHNRTHSNLKPYACQIVDCKKSYTDPSSLRKHIKMVHGNGEYEKAKKSCPPNHSKRRRPNPRMAPPTGSLSHPYLSTPHPMPSNAVPVHQNNFSNGALKNPTTAVKVSKSHQSHTIQQSHINTVVAAQIQTPIREPIRVDTVAPPTGVHPSNQSARQNFPSIPQQIHLHNANVATAEEEDEMSEDDEESLQPAQAIPASRPRDGSDDGNSGSGAGSSRSSASSGSGTLEMAGRATQSESRSSGSGERGKRSFLIADLLQLASEFGNDRIISDALNLSIFETRDINTVWHIYSLFDNACSRMDHFETGKRLPTWQEVRVLHSYYHSPHYNRNLFHDSPAARTRETLFWRAINSANSRREHQIQSISLNSEVDEGFEEYALRAARDGRRATSNNQSAAVRVGAQESEDEDDGFGDSDDDLPGLGLGGLDVIVRRRRRIVRRQALKQAYMEIDESNTDNQFGVVGGGFGGENNENGDDRSYDSFVHTPRIDDSDINFIKLFKRAESDLAEKAAKLPKITEMVPIDQVQASQQIPPEPINPPAACRSSSTPFSVHRLLVEEPEFRQSLLRFVTIHVDNDEIKNNVSSDEFYKLPSDERRMIEEAMSAMDGMESAEAAQNQAVIEEPQESLFAEDQESSSNVPSDYSMPSNPRRRSCDSEHSEVVPEKKQRKH</sequence>
<feature type="region of interest" description="Disordered" evidence="8">
    <location>
        <begin position="664"/>
        <end position="704"/>
    </location>
</feature>